<proteinExistence type="predicted"/>
<dbReference type="AlphaFoldDB" id="A0AAW1ND41"/>
<reference evidence="1" key="1">
    <citation type="submission" date="2024-03" db="EMBL/GenBank/DDBJ databases">
        <title>WGS assembly of Saponaria officinalis var. Norfolk2.</title>
        <authorList>
            <person name="Jenkins J."/>
            <person name="Shu S."/>
            <person name="Grimwood J."/>
            <person name="Barry K."/>
            <person name="Goodstein D."/>
            <person name="Schmutz J."/>
            <person name="Leebens-Mack J."/>
            <person name="Osbourn A."/>
        </authorList>
    </citation>
    <scope>NUCLEOTIDE SEQUENCE [LARGE SCALE GENOMIC DNA]</scope>
    <source>
        <strain evidence="1">JIC</strain>
    </source>
</reference>
<sequence>MAADKDITSSTFEAVSVRLTNCGRPSGNGDIVKERLRIYETPRNLCSTIRLTKTMIIDQYMSMYKRVMEQLIRGIHINGEFFLSIVGPNLSLHLIFSLLKNTYINGEKNFSIHKTQCIKKTIKLIKKMEKGEKWRMENSILMENFLFSIMMEICFIDL</sequence>
<evidence type="ECO:0000313" key="1">
    <source>
        <dbReference type="EMBL" id="KAK9756077.1"/>
    </source>
</evidence>
<accession>A0AAW1ND41</accession>
<dbReference type="Proteomes" id="UP001443914">
    <property type="component" value="Unassembled WGS sequence"/>
</dbReference>
<dbReference type="EMBL" id="JBDFQZ010000001">
    <property type="protein sequence ID" value="KAK9756077.1"/>
    <property type="molecule type" value="Genomic_DNA"/>
</dbReference>
<gene>
    <name evidence="1" type="ORF">RND81_01G071700</name>
</gene>
<keyword evidence="2" id="KW-1185">Reference proteome</keyword>
<name>A0AAW1ND41_SAPOF</name>
<protein>
    <submittedName>
        <fullName evidence="1">Uncharacterized protein</fullName>
    </submittedName>
</protein>
<evidence type="ECO:0000313" key="2">
    <source>
        <dbReference type="Proteomes" id="UP001443914"/>
    </source>
</evidence>
<organism evidence="1 2">
    <name type="scientific">Saponaria officinalis</name>
    <name type="common">Common soapwort</name>
    <name type="synonym">Lychnis saponaria</name>
    <dbReference type="NCBI Taxonomy" id="3572"/>
    <lineage>
        <taxon>Eukaryota</taxon>
        <taxon>Viridiplantae</taxon>
        <taxon>Streptophyta</taxon>
        <taxon>Embryophyta</taxon>
        <taxon>Tracheophyta</taxon>
        <taxon>Spermatophyta</taxon>
        <taxon>Magnoliopsida</taxon>
        <taxon>eudicotyledons</taxon>
        <taxon>Gunneridae</taxon>
        <taxon>Pentapetalae</taxon>
        <taxon>Caryophyllales</taxon>
        <taxon>Caryophyllaceae</taxon>
        <taxon>Caryophylleae</taxon>
        <taxon>Saponaria</taxon>
    </lineage>
</organism>
<comment type="caution">
    <text evidence="1">The sequence shown here is derived from an EMBL/GenBank/DDBJ whole genome shotgun (WGS) entry which is preliminary data.</text>
</comment>